<gene>
    <name evidence="2" type="ordered locus">Bind_1555</name>
</gene>
<dbReference type="KEGG" id="bid:Bind_1555"/>
<accession>B2IBA3</accession>
<evidence type="ECO:0008006" key="4">
    <source>
        <dbReference type="Google" id="ProtNLM"/>
    </source>
</evidence>
<reference evidence="2 3" key="2">
    <citation type="journal article" date="2010" name="J. Bacteriol.">
        <title>Complete genome sequence of Beijerinckia indica subsp. indica.</title>
        <authorList>
            <person name="Tamas I."/>
            <person name="Dedysh S.N."/>
            <person name="Liesack W."/>
            <person name="Stott M.B."/>
            <person name="Alam M."/>
            <person name="Murrell J.C."/>
            <person name="Dunfield P.F."/>
        </authorList>
    </citation>
    <scope>NUCLEOTIDE SEQUENCE [LARGE SCALE GENOMIC DNA]</scope>
    <source>
        <strain evidence="3">ATCC 9039 / DSM 1715 / NCIMB 8712</strain>
    </source>
</reference>
<keyword evidence="1" id="KW-1133">Transmembrane helix</keyword>
<keyword evidence="1" id="KW-0812">Transmembrane</keyword>
<dbReference type="STRING" id="395963.Bind_1555"/>
<name>B2IBA3_BEII9</name>
<dbReference type="AlphaFoldDB" id="B2IBA3"/>
<dbReference type="HOGENOM" id="CLU_705587_0_0_5"/>
<organism evidence="2 3">
    <name type="scientific">Beijerinckia indica subsp. indica (strain ATCC 9039 / DSM 1715 / NCIMB 8712)</name>
    <dbReference type="NCBI Taxonomy" id="395963"/>
    <lineage>
        <taxon>Bacteria</taxon>
        <taxon>Pseudomonadati</taxon>
        <taxon>Pseudomonadota</taxon>
        <taxon>Alphaproteobacteria</taxon>
        <taxon>Hyphomicrobiales</taxon>
        <taxon>Beijerinckiaceae</taxon>
        <taxon>Beijerinckia</taxon>
    </lineage>
</organism>
<dbReference type="SUPFAM" id="SSF52266">
    <property type="entry name" value="SGNH hydrolase"/>
    <property type="match status" value="1"/>
</dbReference>
<keyword evidence="1" id="KW-0472">Membrane</keyword>
<dbReference type="OrthoDB" id="7374791at2"/>
<evidence type="ECO:0000313" key="2">
    <source>
        <dbReference type="EMBL" id="ACB95187.1"/>
    </source>
</evidence>
<sequence length="387" mass="42995">MKFITQSAMIRIILIILAVGLAIRGELHHFVTDFRLFTFCAFALAALLATTLARGRLRDIGLVVTALLIGLSVVEATAVYLERRPIVTMTEGWSVARPVLGWGPAHPGVFHAKRQMPDGSLIYETDYTIDDDLLRHTNSATTGPAMVFFGDSYTFGDGVHDSETLPQQFADLIHKQERVLNLGFTGYGPQQFLRGVEIGFYDKIIGDKPQLFLFLTAPWHAQRTSCKVSWSPHSPHYRLTEDGVAFDGSCNQGASLLWHEFLYNSAAYRVFISQLIEKPSHDDVELYIRVLSEAVRQSKAKYGVDTAILYMRVPDAYLAGTGFTNDDIIKRFEASGAKVIDASLDRARADGLILEIPNDGHPTPLANRFRAGLLIEALGIHVTERTQ</sequence>
<dbReference type="eggNOG" id="COG2755">
    <property type="taxonomic scope" value="Bacteria"/>
</dbReference>
<feature type="transmembrane region" description="Helical" evidence="1">
    <location>
        <begin position="60"/>
        <end position="81"/>
    </location>
</feature>
<dbReference type="Proteomes" id="UP000001695">
    <property type="component" value="Chromosome"/>
</dbReference>
<reference evidence="3" key="1">
    <citation type="submission" date="2008-03" db="EMBL/GenBank/DDBJ databases">
        <title>Complete sequence of chromosome of Beijerinckia indica subsp. indica ATCC 9039.</title>
        <authorList>
            <consortium name="US DOE Joint Genome Institute"/>
            <person name="Copeland A."/>
            <person name="Lucas S."/>
            <person name="Lapidus A."/>
            <person name="Glavina del Rio T."/>
            <person name="Dalin E."/>
            <person name="Tice H."/>
            <person name="Bruce D."/>
            <person name="Goodwin L."/>
            <person name="Pitluck S."/>
            <person name="LaButti K."/>
            <person name="Schmutz J."/>
            <person name="Larimer F."/>
            <person name="Land M."/>
            <person name="Hauser L."/>
            <person name="Kyrpides N."/>
            <person name="Mikhailova N."/>
            <person name="Dunfield P.F."/>
            <person name="Dedysh S.N."/>
            <person name="Liesack W."/>
            <person name="Saw J.H."/>
            <person name="Alam M."/>
            <person name="Chen Y."/>
            <person name="Murrell J.C."/>
            <person name="Richardson P."/>
        </authorList>
    </citation>
    <scope>NUCLEOTIDE SEQUENCE [LARGE SCALE GENOMIC DNA]</scope>
    <source>
        <strain evidence="3">ATCC 9039 / DSM 1715 / NCIMB 8712</strain>
    </source>
</reference>
<dbReference type="RefSeq" id="WP_012384544.1">
    <property type="nucleotide sequence ID" value="NC_010581.1"/>
</dbReference>
<evidence type="ECO:0000256" key="1">
    <source>
        <dbReference type="SAM" id="Phobius"/>
    </source>
</evidence>
<protein>
    <recommendedName>
        <fullName evidence="4">SGNH hydrolase-type esterase domain-containing protein</fullName>
    </recommendedName>
</protein>
<dbReference type="EMBL" id="CP001016">
    <property type="protein sequence ID" value="ACB95187.1"/>
    <property type="molecule type" value="Genomic_DNA"/>
</dbReference>
<proteinExistence type="predicted"/>
<feature type="transmembrane region" description="Helical" evidence="1">
    <location>
        <begin position="34"/>
        <end position="53"/>
    </location>
</feature>
<evidence type="ECO:0000313" key="3">
    <source>
        <dbReference type="Proteomes" id="UP000001695"/>
    </source>
</evidence>
<keyword evidence="3" id="KW-1185">Reference proteome</keyword>